<dbReference type="Pfam" id="PF00535">
    <property type="entry name" value="Glycos_transf_2"/>
    <property type="match status" value="1"/>
</dbReference>
<evidence type="ECO:0000313" key="3">
    <source>
        <dbReference type="EMBL" id="RNI33113.1"/>
    </source>
</evidence>
<organism evidence="3 4">
    <name type="scientific">Rufibacter immobilis</name>
    <dbReference type="NCBI Taxonomy" id="1348778"/>
    <lineage>
        <taxon>Bacteria</taxon>
        <taxon>Pseudomonadati</taxon>
        <taxon>Bacteroidota</taxon>
        <taxon>Cytophagia</taxon>
        <taxon>Cytophagales</taxon>
        <taxon>Hymenobacteraceae</taxon>
        <taxon>Rufibacter</taxon>
    </lineage>
</organism>
<keyword evidence="3" id="KW-0808">Transferase</keyword>
<evidence type="ECO:0000313" key="4">
    <source>
        <dbReference type="Proteomes" id="UP000271010"/>
    </source>
</evidence>
<dbReference type="GO" id="GO:0016740">
    <property type="term" value="F:transferase activity"/>
    <property type="evidence" value="ECO:0007669"/>
    <property type="project" value="UniProtKB-KW"/>
</dbReference>
<comment type="caution">
    <text evidence="3">The sequence shown here is derived from an EMBL/GenBank/DDBJ whole genome shotgun (WGS) entry which is preliminary data.</text>
</comment>
<dbReference type="InterPro" id="IPR029044">
    <property type="entry name" value="Nucleotide-diphossugar_trans"/>
</dbReference>
<dbReference type="EMBL" id="RJJE01000001">
    <property type="protein sequence ID" value="RNI33113.1"/>
    <property type="molecule type" value="Genomic_DNA"/>
</dbReference>
<reference evidence="3 4" key="1">
    <citation type="submission" date="2018-11" db="EMBL/GenBank/DDBJ databases">
        <title>Rufibacter latericius sp. nov., isolated from water in Baiyang Lake.</title>
        <authorList>
            <person name="Yang Y."/>
        </authorList>
    </citation>
    <scope>NUCLEOTIDE SEQUENCE [LARGE SCALE GENOMIC DNA]</scope>
    <source>
        <strain evidence="3 4">MCC P1</strain>
    </source>
</reference>
<dbReference type="Proteomes" id="UP000271010">
    <property type="component" value="Unassembled WGS sequence"/>
</dbReference>
<gene>
    <name evidence="3" type="ORF">EFA69_01450</name>
</gene>
<name>A0A3M9N7C0_9BACT</name>
<dbReference type="SUPFAM" id="SSF53448">
    <property type="entry name" value="Nucleotide-diphospho-sugar transferases"/>
    <property type="match status" value="1"/>
</dbReference>
<dbReference type="RefSeq" id="WP_123131302.1">
    <property type="nucleotide sequence ID" value="NZ_JBHMAD010000013.1"/>
</dbReference>
<comment type="similarity">
    <text evidence="1">Belongs to the glycosyltransferase 2 family. WaaE/KdtX subfamily.</text>
</comment>
<sequence>MPSSIAVTILAKNSQEHLARCLTALTDFPEIILLDNGSTDDTVAIAESFANVKVFHSPFIGFGPLKNLAASYATQDWILSIDSDEVLSPALAQSILRQPLDKQKAYKFLRKNFYGNRHINACGWENDYVLRLYNRKTTGFSQSEVHETILTEHVKVETLPGTMDHYSYQNATQLVQKMNYYSSLFAQEQQGRKSSSPFTAVYKGLFSFFRNYILKRGILYGSDGFLISVTNALGSFYKYMKLHEANQRSRQRTED</sequence>
<evidence type="ECO:0000259" key="2">
    <source>
        <dbReference type="Pfam" id="PF00535"/>
    </source>
</evidence>
<dbReference type="PANTHER" id="PTHR43630:SF2">
    <property type="entry name" value="GLYCOSYLTRANSFERASE"/>
    <property type="match status" value="1"/>
</dbReference>
<dbReference type="Gene3D" id="3.90.550.10">
    <property type="entry name" value="Spore Coat Polysaccharide Biosynthesis Protein SpsA, Chain A"/>
    <property type="match status" value="1"/>
</dbReference>
<feature type="domain" description="Glycosyltransferase 2-like" evidence="2">
    <location>
        <begin position="7"/>
        <end position="97"/>
    </location>
</feature>
<dbReference type="CDD" id="cd02511">
    <property type="entry name" value="Beta4Glucosyltransferase"/>
    <property type="match status" value="1"/>
</dbReference>
<dbReference type="InterPro" id="IPR001173">
    <property type="entry name" value="Glyco_trans_2-like"/>
</dbReference>
<dbReference type="OrthoDB" id="9815923at2"/>
<evidence type="ECO:0000256" key="1">
    <source>
        <dbReference type="ARBA" id="ARBA00038494"/>
    </source>
</evidence>
<dbReference type="PANTHER" id="PTHR43630">
    <property type="entry name" value="POLY-BETA-1,6-N-ACETYL-D-GLUCOSAMINE SYNTHASE"/>
    <property type="match status" value="1"/>
</dbReference>
<protein>
    <submittedName>
        <fullName evidence="3">Glycosyltransferase family 2 protein</fullName>
    </submittedName>
</protein>
<accession>A0A3M9N7C0</accession>
<dbReference type="AlphaFoldDB" id="A0A3M9N7C0"/>
<proteinExistence type="inferred from homology"/>
<keyword evidence="4" id="KW-1185">Reference proteome</keyword>